<sequence length="706" mass="77076">MELSTLTVPQLKALCKEKKIKGYSKLGRTALIQLLSEVGHIPQATATEYNGALARDGSAQVPAVTQSANNVQNSAKAKSKKRGRVKPNPALADSESMGSGSKEKEAGNAPQVTSSEASQPDNPTVSGTLILPTFETPPKRIQASQAMPPPPLPTSVSTGSSKVSAALSTSTKRLATQSALPPSKKARMALATTSSAVTPVSTTPQAVTTSLSVDSVPVSPPSNGGAVSSATTPQPVSPLSANRSIPNTVNALIASGPRRFKPLVIKKPLGEFSSSDSVKSLSAPKGHPSVKPRSSLATSEPLVLRYLDFTCSSSVPTLQSISLPPSLSQRKRVQCWAIILVGISNEDRRSCALVSRMFRYAVYLSAYHILLQRYDGRRLRQISNQYSIAMTNMWPYLHLRDAEAATHRDRFTLSCLGRLVERFGACPIASHMWGSPDHKKQIAIAMRFTLTRYWFILSIGGHPERLSDWLEEIVLDAQEIIPGEVWNLTVQSSRSAATQIFYVLEPTCEVVGHPTPQESVNQTSAIPSSQEIHIRADWTSYIQRYQPGSSLFDHLRWDGYEEYHQGISRLWLKQLSDSEEDEMKRVVAKRYVLACVIENGVSGSWKSTTEMAQEFAGLSSKMDSTGTPFRQGKGPNLNLYLPSHHHVESVHFRTSSGQPLHPALATVQSLHREYFVLKDNGMEVGNEECGVYDVWMEVLSCSNKGL</sequence>
<feature type="compositionally biased region" description="Polar residues" evidence="1">
    <location>
        <begin position="154"/>
        <end position="180"/>
    </location>
</feature>
<feature type="compositionally biased region" description="Polar residues" evidence="1">
    <location>
        <begin position="63"/>
        <end position="76"/>
    </location>
</feature>
<protein>
    <recommendedName>
        <fullName evidence="4">Rho termination factor N-terminal domain-containing protein</fullName>
    </recommendedName>
</protein>
<evidence type="ECO:0000313" key="2">
    <source>
        <dbReference type="EMBL" id="KAH8072266.1"/>
    </source>
</evidence>
<feature type="compositionally biased region" description="Polar residues" evidence="1">
    <location>
        <begin position="231"/>
        <end position="242"/>
    </location>
</feature>
<dbReference type="EMBL" id="JAEVFJ010000077">
    <property type="protein sequence ID" value="KAH8072266.1"/>
    <property type="molecule type" value="Genomic_DNA"/>
</dbReference>
<evidence type="ECO:0008006" key="4">
    <source>
        <dbReference type="Google" id="ProtNLM"/>
    </source>
</evidence>
<name>A0A8K0XJJ1_9AGAR</name>
<accession>A0A8K0XJJ1</accession>
<feature type="compositionally biased region" description="Low complexity" evidence="1">
    <location>
        <begin position="211"/>
        <end position="230"/>
    </location>
</feature>
<proteinExistence type="predicted"/>
<keyword evidence="3" id="KW-1185">Reference proteome</keyword>
<feature type="region of interest" description="Disordered" evidence="1">
    <location>
        <begin position="63"/>
        <end position="183"/>
    </location>
</feature>
<dbReference type="AlphaFoldDB" id="A0A8K0XJJ1"/>
<feature type="region of interest" description="Disordered" evidence="1">
    <location>
        <begin position="211"/>
        <end position="242"/>
    </location>
</feature>
<reference evidence="2" key="1">
    <citation type="journal article" date="2021" name="New Phytol.">
        <title>Evolutionary innovations through gain and loss of genes in the ectomycorrhizal Boletales.</title>
        <authorList>
            <person name="Wu G."/>
            <person name="Miyauchi S."/>
            <person name="Morin E."/>
            <person name="Kuo A."/>
            <person name="Drula E."/>
            <person name="Varga T."/>
            <person name="Kohler A."/>
            <person name="Feng B."/>
            <person name="Cao Y."/>
            <person name="Lipzen A."/>
            <person name="Daum C."/>
            <person name="Hundley H."/>
            <person name="Pangilinan J."/>
            <person name="Johnson J."/>
            <person name="Barry K."/>
            <person name="LaButti K."/>
            <person name="Ng V."/>
            <person name="Ahrendt S."/>
            <person name="Min B."/>
            <person name="Choi I.G."/>
            <person name="Park H."/>
            <person name="Plett J.M."/>
            <person name="Magnuson J."/>
            <person name="Spatafora J.W."/>
            <person name="Nagy L.G."/>
            <person name="Henrissat B."/>
            <person name="Grigoriev I.V."/>
            <person name="Yang Z.L."/>
            <person name="Xu J."/>
            <person name="Martin F.M."/>
        </authorList>
    </citation>
    <scope>NUCLEOTIDE SEQUENCE</scope>
    <source>
        <strain evidence="2">KKN 215</strain>
    </source>
</reference>
<evidence type="ECO:0000256" key="1">
    <source>
        <dbReference type="SAM" id="MobiDB-lite"/>
    </source>
</evidence>
<comment type="caution">
    <text evidence="2">The sequence shown here is derived from an EMBL/GenBank/DDBJ whole genome shotgun (WGS) entry which is preliminary data.</text>
</comment>
<evidence type="ECO:0000313" key="3">
    <source>
        <dbReference type="Proteomes" id="UP000813824"/>
    </source>
</evidence>
<dbReference type="Proteomes" id="UP000813824">
    <property type="component" value="Unassembled WGS sequence"/>
</dbReference>
<feature type="compositionally biased region" description="Polar residues" evidence="1">
    <location>
        <begin position="110"/>
        <end position="127"/>
    </location>
</feature>
<dbReference type="OrthoDB" id="2368680at2759"/>
<feature type="region of interest" description="Disordered" evidence="1">
    <location>
        <begin position="273"/>
        <end position="294"/>
    </location>
</feature>
<organism evidence="2 3">
    <name type="scientific">Cristinia sonorae</name>
    <dbReference type="NCBI Taxonomy" id="1940300"/>
    <lineage>
        <taxon>Eukaryota</taxon>
        <taxon>Fungi</taxon>
        <taxon>Dikarya</taxon>
        <taxon>Basidiomycota</taxon>
        <taxon>Agaricomycotina</taxon>
        <taxon>Agaricomycetes</taxon>
        <taxon>Agaricomycetidae</taxon>
        <taxon>Agaricales</taxon>
        <taxon>Pleurotineae</taxon>
        <taxon>Stephanosporaceae</taxon>
        <taxon>Cristinia</taxon>
    </lineage>
</organism>
<gene>
    <name evidence="2" type="ORF">BXZ70DRAFT_964223</name>
</gene>